<evidence type="ECO:0000313" key="2">
    <source>
        <dbReference type="EMBL" id="QKN23962.1"/>
    </source>
</evidence>
<reference evidence="4 5" key="1">
    <citation type="submission" date="2019-11" db="EMBL/GenBank/DDBJ databases">
        <authorList>
            <person name="Ren C."/>
            <person name="Wang H."/>
            <person name="Xu Y."/>
        </authorList>
    </citation>
    <scope>NUCLEOTIDE SEQUENCE [LARGE SCALE GENOMIC DNA]</scope>
    <source>
        <strain evidence="5">JNU-WLY1368</strain>
        <strain evidence="2 4">LBM 19010</strain>
    </source>
</reference>
<dbReference type="EMBL" id="CP046051">
    <property type="protein sequence ID" value="QKN23962.1"/>
    <property type="molecule type" value="Genomic_DNA"/>
</dbReference>
<accession>A0A859DSZ7</accession>
<evidence type="ECO:0000313" key="3">
    <source>
        <dbReference type="EMBL" id="QKO30966.1"/>
    </source>
</evidence>
<dbReference type="InterPro" id="IPR049238">
    <property type="entry name" value="DUF6873"/>
</dbReference>
<dbReference type="Pfam" id="PF21778">
    <property type="entry name" value="DUF6873"/>
    <property type="match status" value="1"/>
</dbReference>
<organism evidence="2 4">
    <name type="scientific">Caproicibacterium lactatifermentans</name>
    <dbReference type="NCBI Taxonomy" id="2666138"/>
    <lineage>
        <taxon>Bacteria</taxon>
        <taxon>Bacillati</taxon>
        <taxon>Bacillota</taxon>
        <taxon>Clostridia</taxon>
        <taxon>Eubacteriales</taxon>
        <taxon>Oscillospiraceae</taxon>
        <taxon>Caproicibacterium</taxon>
    </lineage>
</organism>
<dbReference type="Proteomes" id="UP000509623">
    <property type="component" value="Chromosome"/>
</dbReference>
<dbReference type="EMBL" id="CP046161">
    <property type="protein sequence ID" value="QKO30966.1"/>
    <property type="molecule type" value="Genomic_DNA"/>
</dbReference>
<name>A0A859DSZ7_9FIRM</name>
<reference evidence="3" key="3">
    <citation type="journal article" date="2022" name="Int. J. Syst. Evol. Microbiol.">
        <title>Caproicibacterium lactatifermentans sp. nov., isolated from pit clay used for the production of Chinese strong aroma-type liquor.</title>
        <authorList>
            <person name="Wang H."/>
            <person name="Gu Y."/>
            <person name="Zhao D."/>
            <person name="Qiao Z."/>
            <person name="Zheng J."/>
            <person name="Gao J."/>
            <person name="Ren C."/>
            <person name="Xu Y."/>
        </authorList>
    </citation>
    <scope>NUCLEOTIDE SEQUENCE</scope>
    <source>
        <strain evidence="3">JNU-WLY1368</strain>
    </source>
</reference>
<reference evidence="3" key="2">
    <citation type="journal article" date="2021" name="Appl. Environ. Microbiol.">
        <title>Adaptability of a Caproate-Producing Bacterium Contributes to Its Dominance in an Anaerobic Fermentation System.</title>
        <authorList>
            <person name="Wang H."/>
            <person name="Gu Y."/>
            <person name="Zhou W."/>
            <person name="Zhao D."/>
            <person name="Qiao Z."/>
            <person name="Zheng J."/>
            <person name="Gao J."/>
            <person name="Chen X."/>
            <person name="Ren C."/>
            <person name="Xu Y."/>
        </authorList>
    </citation>
    <scope>NUCLEOTIDE SEQUENCE</scope>
    <source>
        <strain evidence="3">JNU-WLY1368</strain>
    </source>
</reference>
<proteinExistence type="predicted"/>
<evidence type="ECO:0000259" key="1">
    <source>
        <dbReference type="Pfam" id="PF21778"/>
    </source>
</evidence>
<evidence type="ECO:0000313" key="4">
    <source>
        <dbReference type="Proteomes" id="UP000501316"/>
    </source>
</evidence>
<dbReference type="KEGG" id="clf:GJQ69_05370"/>
<evidence type="ECO:0000313" key="5">
    <source>
        <dbReference type="Proteomes" id="UP000509623"/>
    </source>
</evidence>
<keyword evidence="5" id="KW-1185">Reference proteome</keyword>
<dbReference type="Proteomes" id="UP000501316">
    <property type="component" value="Chromosome"/>
</dbReference>
<sequence>MQRGEAIISRGIEIPNLPQQRVTLVAVSEMTPASVVKALQALSIKVMKVTADNRFTGSVSSHADMRCHLTGSQTGFCTDESLRAEFLRRGISLFRTNVHKFSKYPEDCSLNAARVGSYVFANPRCMCKELQKFYKEEQEQQKIEFIPVRQGYTKCNIAVVDERSIITEDNGIAAAARKAGLDVLQLRPGMVQLDGYPYGFIGGSCGKLAPNVLAFAGSVWSHPQVEQIIRFLKEHHVRALSLGNGLLQDIGGILPVKEKEYKKR</sequence>
<gene>
    <name evidence="2" type="ORF">GJQ69_05370</name>
    <name evidence="3" type="ORF">GKP14_08170</name>
</gene>
<feature type="domain" description="DUF6873" evidence="1">
    <location>
        <begin position="27"/>
        <end position="254"/>
    </location>
</feature>
<protein>
    <recommendedName>
        <fullName evidence="1">DUF6873 domain-containing protein</fullName>
    </recommendedName>
</protein>
<dbReference type="AlphaFoldDB" id="A0A859DSZ7"/>
<dbReference type="RefSeq" id="WP_086035709.1">
    <property type="nucleotide sequence ID" value="NZ_CP046051.1"/>
</dbReference>